<accession>A0AA92TW17</accession>
<feature type="transmembrane region" description="Helical" evidence="1">
    <location>
        <begin position="203"/>
        <end position="221"/>
    </location>
</feature>
<feature type="transmembrane region" description="Helical" evidence="1">
    <location>
        <begin position="334"/>
        <end position="356"/>
    </location>
</feature>
<feature type="transmembrane region" description="Helical" evidence="1">
    <location>
        <begin position="13"/>
        <end position="34"/>
    </location>
</feature>
<feature type="transmembrane region" description="Helical" evidence="1">
    <location>
        <begin position="90"/>
        <end position="108"/>
    </location>
</feature>
<evidence type="ECO:0000313" key="3">
    <source>
        <dbReference type="Proteomes" id="UP000283785"/>
    </source>
</evidence>
<keyword evidence="1" id="KW-0472">Membrane</keyword>
<sequence length="421" mass="49091">MKSMNFLYDKRKIVMRLSFVLWLVIQVFLVIKYWNLPQYSDAKLYMDSAMECYMGGQWYPNIHQLNSQQYLFNPGFINFLILELKVFGTFMYHGIIGIVLNLILLASVRKIIEELVNDEASDYATILYCLMYSNMISSIPVMSDLFFTCLLFGSLALLRPKYIWLVLSSMIMCYANYTRPLLVIFVASILFYMYFKNFGWKRIVVYSISYFVFSTGLSLIISSNTAAKDASGSTLGVNLIMGANDHMNGTVNDEVFKKGDIGYIEKNTNVYQKDSIWKSHAIQWIAQHPVKYVSYVPIKMTRLWWGDNYMDLPLNNLATSNTSLYSKLELCKRAFRIVGFSLFYYIIFFLMLIGLWKLRKKIWGYWGVFVLPIILACGMHCVLYGGMRYHYSYVPIMILYATIGLMSFKDKKLLFLTKKKF</sequence>
<gene>
    <name evidence="2" type="ORF">DWV76_13075</name>
</gene>
<keyword evidence="1" id="KW-0812">Transmembrane</keyword>
<dbReference type="Proteomes" id="UP000283785">
    <property type="component" value="Unassembled WGS sequence"/>
</dbReference>
<evidence type="ECO:0000313" key="2">
    <source>
        <dbReference type="EMBL" id="RGW41180.1"/>
    </source>
</evidence>
<comment type="caution">
    <text evidence="2">The sequence shown here is derived from an EMBL/GenBank/DDBJ whole genome shotgun (WGS) entry which is preliminary data.</text>
</comment>
<dbReference type="EMBL" id="QSAG01000032">
    <property type="protein sequence ID" value="RGW41180.1"/>
    <property type="molecule type" value="Genomic_DNA"/>
</dbReference>
<proteinExistence type="predicted"/>
<feature type="transmembrane region" description="Helical" evidence="1">
    <location>
        <begin position="129"/>
        <end position="156"/>
    </location>
</feature>
<dbReference type="AlphaFoldDB" id="A0AA92TW17"/>
<feature type="transmembrane region" description="Helical" evidence="1">
    <location>
        <begin position="363"/>
        <end position="385"/>
    </location>
</feature>
<protein>
    <recommendedName>
        <fullName evidence="4">Dolichyl-phosphate-mannose-protein mannosyltransferase</fullName>
    </recommendedName>
</protein>
<evidence type="ECO:0008006" key="4">
    <source>
        <dbReference type="Google" id="ProtNLM"/>
    </source>
</evidence>
<evidence type="ECO:0000256" key="1">
    <source>
        <dbReference type="SAM" id="Phobius"/>
    </source>
</evidence>
<organism evidence="2 3">
    <name type="scientific">Segatella copri</name>
    <dbReference type="NCBI Taxonomy" id="165179"/>
    <lineage>
        <taxon>Bacteria</taxon>
        <taxon>Pseudomonadati</taxon>
        <taxon>Bacteroidota</taxon>
        <taxon>Bacteroidia</taxon>
        <taxon>Bacteroidales</taxon>
        <taxon>Prevotellaceae</taxon>
        <taxon>Segatella</taxon>
    </lineage>
</organism>
<feature type="transmembrane region" description="Helical" evidence="1">
    <location>
        <begin position="162"/>
        <end position="191"/>
    </location>
</feature>
<feature type="transmembrane region" description="Helical" evidence="1">
    <location>
        <begin position="391"/>
        <end position="408"/>
    </location>
</feature>
<name>A0AA92TW17_9BACT</name>
<reference evidence="2 3" key="1">
    <citation type="submission" date="2018-08" db="EMBL/GenBank/DDBJ databases">
        <title>A genome reference for cultivated species of the human gut microbiota.</title>
        <authorList>
            <person name="Zou Y."/>
            <person name="Xue W."/>
            <person name="Luo G."/>
        </authorList>
    </citation>
    <scope>NUCLEOTIDE SEQUENCE [LARGE SCALE GENOMIC DNA]</scope>
    <source>
        <strain evidence="2 3">AF12-50</strain>
    </source>
</reference>
<keyword evidence="1" id="KW-1133">Transmembrane helix</keyword>